<dbReference type="Pfam" id="PF00583">
    <property type="entry name" value="Acetyltransf_1"/>
    <property type="match status" value="2"/>
</dbReference>
<dbReference type="PANTHER" id="PTHR43877">
    <property type="entry name" value="AMINOALKYLPHOSPHONATE N-ACETYLTRANSFERASE-RELATED-RELATED"/>
    <property type="match status" value="1"/>
</dbReference>
<dbReference type="RefSeq" id="WP_194423782.1">
    <property type="nucleotide sequence ID" value="NZ_BAAAPT010000001.1"/>
</dbReference>
<proteinExistence type="predicted"/>
<dbReference type="EMBL" id="JAWJYN010000001">
    <property type="protein sequence ID" value="MDZ8161134.1"/>
    <property type="molecule type" value="Genomic_DNA"/>
</dbReference>
<sequence>MSQTPSAAGAPLSARVTAPQHLSHPTHPDVAVWRGATAADIDAVHAVIAAADRVDHPTWVTPREDVADTFALADVDHLTDTALAFSADGEPVAVGSVMRHPDTSVAVKIHLSGAVHPQWRRRGLGARLMAWQQTRARQMLAACEGAVPGEVHVYAHDGDDGTVVLAERAGMVTGRWFTTMERHMSHPIPELGVAEGVTLVGFDPARDEATRHARNDAFRDHWGSLPTPPERWAQFTGGAFLRRDLSTLAVIDGEVAAFCLASVNEDDWVALGATHSYIDLIGVVRAHRGRRLAPLVITRTLSAIATAGLERAVLDVDTASPTGANSLYEGLGFVATERDRVFVAHF</sequence>
<dbReference type="InterPro" id="IPR016181">
    <property type="entry name" value="Acyl_CoA_acyltransferase"/>
</dbReference>
<dbReference type="PROSITE" id="PS51186">
    <property type="entry name" value="GNAT"/>
    <property type="match status" value="2"/>
</dbReference>
<evidence type="ECO:0000256" key="3">
    <source>
        <dbReference type="SAM" id="MobiDB-lite"/>
    </source>
</evidence>
<gene>
    <name evidence="5" type="ORF">R2Q92_04745</name>
</gene>
<keyword evidence="2 5" id="KW-0012">Acyltransferase</keyword>
<comment type="caution">
    <text evidence="5">The sequence shown here is derived from an EMBL/GenBank/DDBJ whole genome shotgun (WGS) entry which is preliminary data.</text>
</comment>
<dbReference type="Proteomes" id="UP001291912">
    <property type="component" value="Unassembled WGS sequence"/>
</dbReference>
<evidence type="ECO:0000259" key="4">
    <source>
        <dbReference type="PROSITE" id="PS51186"/>
    </source>
</evidence>
<evidence type="ECO:0000256" key="1">
    <source>
        <dbReference type="ARBA" id="ARBA00022679"/>
    </source>
</evidence>
<evidence type="ECO:0000313" key="5">
    <source>
        <dbReference type="EMBL" id="MDZ8161134.1"/>
    </source>
</evidence>
<keyword evidence="1 5" id="KW-0808">Transferase</keyword>
<dbReference type="PANTHER" id="PTHR43877:SF2">
    <property type="entry name" value="AMINOALKYLPHOSPHONATE N-ACETYLTRANSFERASE-RELATED"/>
    <property type="match status" value="1"/>
</dbReference>
<feature type="domain" description="N-acetyltransferase" evidence="4">
    <location>
        <begin position="31"/>
        <end position="189"/>
    </location>
</feature>
<reference evidence="5 6" key="1">
    <citation type="submission" date="2023-10" db="EMBL/GenBank/DDBJ databases">
        <title>Microbacterium xanthum sp. nov., isolated from seaweed.</title>
        <authorList>
            <person name="Lee S.D."/>
        </authorList>
    </citation>
    <scope>NUCLEOTIDE SEQUENCE [LARGE SCALE GENOMIC DNA]</scope>
    <source>
        <strain evidence="5 6">KCTC 19124</strain>
    </source>
</reference>
<dbReference type="InterPro" id="IPR050832">
    <property type="entry name" value="Bact_Acetyltransf"/>
</dbReference>
<dbReference type="Gene3D" id="3.40.630.30">
    <property type="match status" value="1"/>
</dbReference>
<feature type="domain" description="N-acetyltransferase" evidence="4">
    <location>
        <begin position="197"/>
        <end position="346"/>
    </location>
</feature>
<evidence type="ECO:0000313" key="6">
    <source>
        <dbReference type="Proteomes" id="UP001291912"/>
    </source>
</evidence>
<dbReference type="CDD" id="cd04301">
    <property type="entry name" value="NAT_SF"/>
    <property type="match status" value="2"/>
</dbReference>
<keyword evidence="6" id="KW-1185">Reference proteome</keyword>
<evidence type="ECO:0000256" key="2">
    <source>
        <dbReference type="ARBA" id="ARBA00023315"/>
    </source>
</evidence>
<dbReference type="SUPFAM" id="SSF55729">
    <property type="entry name" value="Acyl-CoA N-acyltransferases (Nat)"/>
    <property type="match status" value="2"/>
</dbReference>
<dbReference type="GO" id="GO:0016746">
    <property type="term" value="F:acyltransferase activity"/>
    <property type="evidence" value="ECO:0007669"/>
    <property type="project" value="UniProtKB-KW"/>
</dbReference>
<organism evidence="5 6">
    <name type="scientific">Microbacterium aquimaris</name>
    <dbReference type="NCBI Taxonomy" id="459816"/>
    <lineage>
        <taxon>Bacteria</taxon>
        <taxon>Bacillati</taxon>
        <taxon>Actinomycetota</taxon>
        <taxon>Actinomycetes</taxon>
        <taxon>Micrococcales</taxon>
        <taxon>Microbacteriaceae</taxon>
        <taxon>Microbacterium</taxon>
    </lineage>
</organism>
<accession>A0ABU5N4X7</accession>
<protein>
    <submittedName>
        <fullName evidence="5">GNAT family N-acetyltransferase</fullName>
        <ecNumber evidence="5">2.3.1.-</ecNumber>
    </submittedName>
</protein>
<feature type="region of interest" description="Disordered" evidence="3">
    <location>
        <begin position="1"/>
        <end position="28"/>
    </location>
</feature>
<dbReference type="InterPro" id="IPR000182">
    <property type="entry name" value="GNAT_dom"/>
</dbReference>
<name>A0ABU5N4X7_9MICO</name>
<dbReference type="EC" id="2.3.1.-" evidence="5"/>